<dbReference type="InterPro" id="IPR016169">
    <property type="entry name" value="FAD-bd_PCMH_sub2"/>
</dbReference>
<dbReference type="GO" id="GO:0005886">
    <property type="term" value="C:plasma membrane"/>
    <property type="evidence" value="ECO:0007669"/>
    <property type="project" value="UniProtKB-SubCell"/>
</dbReference>
<dbReference type="SMART" id="SM00116">
    <property type="entry name" value="CBS"/>
    <property type="match status" value="2"/>
</dbReference>
<dbReference type="CDD" id="cd04590">
    <property type="entry name" value="CBS_pair_CorC_HlyC_assoc"/>
    <property type="match status" value="1"/>
</dbReference>
<proteinExistence type="inferred from homology"/>
<evidence type="ECO:0000256" key="5">
    <source>
        <dbReference type="ARBA" id="ARBA00023122"/>
    </source>
</evidence>
<evidence type="ECO:0000256" key="7">
    <source>
        <dbReference type="SAM" id="Phobius"/>
    </source>
</evidence>
<dbReference type="SUPFAM" id="SSF54631">
    <property type="entry name" value="CBS-domain pair"/>
    <property type="match status" value="1"/>
</dbReference>
<dbReference type="KEGG" id="arca:HC352_04745"/>
<protein>
    <submittedName>
        <fullName evidence="9">HlyC/CorC family transporter</fullName>
    </submittedName>
</protein>
<dbReference type="Proteomes" id="UP000502298">
    <property type="component" value="Chromosome"/>
</dbReference>
<dbReference type="FunFam" id="3.10.580.10:FF:000002">
    <property type="entry name" value="Magnesium/cobalt efflux protein CorC"/>
    <property type="match status" value="1"/>
</dbReference>
<dbReference type="PROSITE" id="PS51371">
    <property type="entry name" value="CBS"/>
    <property type="match status" value="2"/>
</dbReference>
<feature type="transmembrane region" description="Helical" evidence="7">
    <location>
        <begin position="12"/>
        <end position="33"/>
    </location>
</feature>
<dbReference type="Gene3D" id="3.10.580.10">
    <property type="entry name" value="CBS-domain"/>
    <property type="match status" value="1"/>
</dbReference>
<dbReference type="EMBL" id="CP050804">
    <property type="protein sequence ID" value="QJC21878.1"/>
    <property type="molecule type" value="Genomic_DNA"/>
</dbReference>
<feature type="transmembrane region" description="Helical" evidence="7">
    <location>
        <begin position="95"/>
        <end position="120"/>
    </location>
</feature>
<sequence length="421" mass="46399">MTSLSSVPLPLLISIVVTCALLAAGGGLMLSALSRITYAQVAEAEQEGQSGPFVSAILTHRLAAITVVTAVRSGILVLLGATLMMLVSLVVDNVVFILVGVILAMMLTLGLTNAIIPPALGFKYPVRMIRFGGRPLWWLTKIGTVFVSRRESEEDAQDIEDDQRTYMVERVSESEALEAEERKIVRSVFELSETLVREVMVPRPDMITIGSLEPLNKAISLFNRSGYSRVPVIAESNDDVVGILYLKDVVRKFHRRASDEELRVSGIMREPVFVPETKKADDLFREMRQDAKHMALAVDEYGGIAGLVTIEDILEEIVGDMVDEHDKAEPEVEQIDAGTYRVPARLPADELGELFGIRIDDDDVETAGGLLTKALGRIPIVGSQAQAYGIVMTAERFEGRRKRLQTIVAYQELKEQDTTNE</sequence>
<evidence type="ECO:0000256" key="6">
    <source>
        <dbReference type="PROSITE-ProRule" id="PRU00703"/>
    </source>
</evidence>
<dbReference type="InterPro" id="IPR005170">
    <property type="entry name" value="Transptr-assoc_dom"/>
</dbReference>
<keyword evidence="10" id="KW-1185">Reference proteome</keyword>
<comment type="subcellular location">
    <subcellularLocation>
        <location evidence="1">Cell membrane</location>
        <topology evidence="1">Multi-pass membrane protein</topology>
    </subcellularLocation>
</comment>
<gene>
    <name evidence="9" type="ORF">HC352_04745</name>
</gene>
<feature type="transmembrane region" description="Helical" evidence="7">
    <location>
        <begin position="62"/>
        <end position="89"/>
    </location>
</feature>
<evidence type="ECO:0000313" key="10">
    <source>
        <dbReference type="Proteomes" id="UP000502298"/>
    </source>
</evidence>
<dbReference type="SUPFAM" id="SSF56176">
    <property type="entry name" value="FAD-binding/transporter-associated domain-like"/>
    <property type="match status" value="1"/>
</dbReference>
<dbReference type="AlphaFoldDB" id="A0A6H2EJY0"/>
<evidence type="ECO:0000256" key="2">
    <source>
        <dbReference type="ARBA" id="ARBA00006337"/>
    </source>
</evidence>
<evidence type="ECO:0000256" key="1">
    <source>
        <dbReference type="ARBA" id="ARBA00004651"/>
    </source>
</evidence>
<dbReference type="RefSeq" id="WP_168917817.1">
    <property type="nucleotide sequence ID" value="NZ_CP050804.1"/>
</dbReference>
<name>A0A6H2EJY0_9ACTO</name>
<dbReference type="SMART" id="SM01091">
    <property type="entry name" value="CorC_HlyC"/>
    <property type="match status" value="1"/>
</dbReference>
<keyword evidence="7" id="KW-1133">Transmembrane helix</keyword>
<organism evidence="9 10">
    <name type="scientific">Arcanobacterium buesumense</name>
    <dbReference type="NCBI Taxonomy" id="2722751"/>
    <lineage>
        <taxon>Bacteria</taxon>
        <taxon>Bacillati</taxon>
        <taxon>Actinomycetota</taxon>
        <taxon>Actinomycetes</taxon>
        <taxon>Actinomycetales</taxon>
        <taxon>Actinomycetaceae</taxon>
        <taxon>Arcanobacterium</taxon>
    </lineage>
</organism>
<feature type="domain" description="CBS" evidence="8">
    <location>
        <begin position="200"/>
        <end position="260"/>
    </location>
</feature>
<keyword evidence="7" id="KW-0812">Transmembrane</keyword>
<evidence type="ECO:0000256" key="3">
    <source>
        <dbReference type="ARBA" id="ARBA00022475"/>
    </source>
</evidence>
<reference evidence="9 10" key="1">
    <citation type="submission" date="2020-03" db="EMBL/GenBank/DDBJ databases">
        <title>Complete genome of Arcanobacterium buesumensis sp. nov. strain 2701.</title>
        <authorList>
            <person name="Borowiak M."/>
            <person name="Alssahen M."/>
            <person name="Laemmler C."/>
            <person name="Malorny B."/>
            <person name="Hassan A."/>
            <person name="Prenger-Berninghoff E."/>
            <person name="Ploetz M."/>
            <person name="Abdulmawjood A."/>
        </authorList>
    </citation>
    <scope>NUCLEOTIDE SEQUENCE [LARGE SCALE GENOMIC DNA]</scope>
    <source>
        <strain evidence="9 10">2701</strain>
    </source>
</reference>
<dbReference type="Pfam" id="PF03471">
    <property type="entry name" value="CorC_HlyC"/>
    <property type="match status" value="1"/>
</dbReference>
<keyword evidence="5 6" id="KW-0129">CBS domain</keyword>
<dbReference type="PANTHER" id="PTHR22777">
    <property type="entry name" value="HEMOLYSIN-RELATED"/>
    <property type="match status" value="1"/>
</dbReference>
<feature type="domain" description="CBS" evidence="8">
    <location>
        <begin position="267"/>
        <end position="327"/>
    </location>
</feature>
<evidence type="ECO:0000259" key="8">
    <source>
        <dbReference type="PROSITE" id="PS51371"/>
    </source>
</evidence>
<keyword evidence="7" id="KW-0472">Membrane</keyword>
<dbReference type="GO" id="GO:0050660">
    <property type="term" value="F:flavin adenine dinucleotide binding"/>
    <property type="evidence" value="ECO:0007669"/>
    <property type="project" value="InterPro"/>
</dbReference>
<dbReference type="PANTHER" id="PTHR22777:SF32">
    <property type="entry name" value="UPF0053 INNER MEMBRANE PROTEIN YFJD"/>
    <property type="match status" value="1"/>
</dbReference>
<dbReference type="Gene3D" id="3.30.465.10">
    <property type="match status" value="1"/>
</dbReference>
<comment type="similarity">
    <text evidence="2">Belongs to the UPF0053 family.</text>
</comment>
<dbReference type="Pfam" id="PF00571">
    <property type="entry name" value="CBS"/>
    <property type="match status" value="2"/>
</dbReference>
<dbReference type="InterPro" id="IPR036318">
    <property type="entry name" value="FAD-bd_PCMH-like_sf"/>
</dbReference>
<evidence type="ECO:0000313" key="9">
    <source>
        <dbReference type="EMBL" id="QJC21878.1"/>
    </source>
</evidence>
<dbReference type="InterPro" id="IPR000644">
    <property type="entry name" value="CBS_dom"/>
</dbReference>
<keyword evidence="4" id="KW-0677">Repeat</keyword>
<keyword evidence="3" id="KW-1003">Cell membrane</keyword>
<dbReference type="InterPro" id="IPR044751">
    <property type="entry name" value="Ion_transp-like_CBS"/>
</dbReference>
<evidence type="ECO:0000256" key="4">
    <source>
        <dbReference type="ARBA" id="ARBA00022737"/>
    </source>
</evidence>
<dbReference type="InterPro" id="IPR046342">
    <property type="entry name" value="CBS_dom_sf"/>
</dbReference>
<accession>A0A6H2EJY0</accession>